<reference evidence="4 5" key="1">
    <citation type="journal article" date="2013" name="Genome Announc.">
        <title>Draft genome sequences for three mercury-methylating, sulfate-reducing bacteria.</title>
        <authorList>
            <person name="Brown S.D."/>
            <person name="Hurt R.A.Jr."/>
            <person name="Gilmour C.C."/>
            <person name="Elias D.A."/>
        </authorList>
    </citation>
    <scope>NUCLEOTIDE SEQUENCE [LARGE SCALE GENOMIC DNA]</scope>
    <source>
        <strain evidence="4 5">DSM 2059</strain>
    </source>
</reference>
<dbReference type="InterPro" id="IPR003148">
    <property type="entry name" value="RCK_N"/>
</dbReference>
<dbReference type="PRINTS" id="PR00335">
    <property type="entry name" value="KUPTAKETRKA"/>
</dbReference>
<dbReference type="SUPFAM" id="SSF51735">
    <property type="entry name" value="NAD(P)-binding Rossmann-fold domains"/>
    <property type="match status" value="1"/>
</dbReference>
<dbReference type="Pfam" id="PF02254">
    <property type="entry name" value="TrkA_N"/>
    <property type="match status" value="1"/>
</dbReference>
<evidence type="ECO:0000313" key="5">
    <source>
        <dbReference type="Proteomes" id="UP000014977"/>
    </source>
</evidence>
<dbReference type="InterPro" id="IPR006036">
    <property type="entry name" value="K_uptake_TrkA"/>
</dbReference>
<feature type="domain" description="RCK N-terminal" evidence="3">
    <location>
        <begin position="4"/>
        <end position="122"/>
    </location>
</feature>
<dbReference type="Gene3D" id="3.40.50.720">
    <property type="entry name" value="NAD(P)-binding Rossmann-like Domain"/>
    <property type="match status" value="1"/>
</dbReference>
<accession>S7U580</accession>
<protein>
    <submittedName>
        <fullName evidence="4">TrkA-N domain protein</fullName>
    </submittedName>
</protein>
<dbReference type="Proteomes" id="UP000014977">
    <property type="component" value="Unassembled WGS sequence"/>
</dbReference>
<keyword evidence="2" id="KW-0630">Potassium</keyword>
<dbReference type="RefSeq" id="WP_020875431.1">
    <property type="nucleotide sequence ID" value="NZ_ATHJ01000033.1"/>
</dbReference>
<keyword evidence="1" id="KW-0406">Ion transport</keyword>
<dbReference type="InterPro" id="IPR036291">
    <property type="entry name" value="NAD(P)-bd_dom_sf"/>
</dbReference>
<dbReference type="PANTHER" id="PTHR43833:SF8">
    <property type="entry name" value="TRK SYSTEM POTASSIUM UPTAKE PROTEIN TRKA"/>
    <property type="match status" value="1"/>
</dbReference>
<evidence type="ECO:0000256" key="2">
    <source>
        <dbReference type="ARBA" id="ARBA00022958"/>
    </source>
</evidence>
<dbReference type="PROSITE" id="PS51201">
    <property type="entry name" value="RCK_N"/>
    <property type="match status" value="1"/>
</dbReference>
<dbReference type="OrthoDB" id="9776294at2"/>
<name>S7U580_DESML</name>
<dbReference type="GO" id="GO:0005886">
    <property type="term" value="C:plasma membrane"/>
    <property type="evidence" value="ECO:0007669"/>
    <property type="project" value="InterPro"/>
</dbReference>
<proteinExistence type="predicted"/>
<dbReference type="EMBL" id="ATHJ01000033">
    <property type="protein sequence ID" value="EPR44185.1"/>
    <property type="molecule type" value="Genomic_DNA"/>
</dbReference>
<evidence type="ECO:0000256" key="1">
    <source>
        <dbReference type="ARBA" id="ARBA00022538"/>
    </source>
</evidence>
<organism evidence="4 5">
    <name type="scientific">Desulfococcus multivorans DSM 2059</name>
    <dbReference type="NCBI Taxonomy" id="1121405"/>
    <lineage>
        <taxon>Bacteria</taxon>
        <taxon>Pseudomonadati</taxon>
        <taxon>Thermodesulfobacteriota</taxon>
        <taxon>Desulfobacteria</taxon>
        <taxon>Desulfobacterales</taxon>
        <taxon>Desulfococcaceae</taxon>
        <taxon>Desulfococcus</taxon>
    </lineage>
</organism>
<evidence type="ECO:0000313" key="4">
    <source>
        <dbReference type="EMBL" id="EPR44185.1"/>
    </source>
</evidence>
<keyword evidence="5" id="KW-1185">Reference proteome</keyword>
<keyword evidence="1" id="KW-0633">Potassium transport</keyword>
<sequence>MTHNRYVVILGCGRLGSYLANRLSRDGNSVVVIDKDEATFRNLSPDFSGFRVIGDAGHMAVLKEAKLKKADVLIATTREDNVNLMVAQVGRKIFGVPQVLARVFDPKREEVYAQLEIDTICPTSVAADIFLRAIANDAAKMRGKSS</sequence>
<keyword evidence="1" id="KW-0813">Transport</keyword>
<dbReference type="PANTHER" id="PTHR43833">
    <property type="entry name" value="POTASSIUM CHANNEL PROTEIN 2-RELATED-RELATED"/>
    <property type="match status" value="1"/>
</dbReference>
<dbReference type="eggNOG" id="COG0569">
    <property type="taxonomic scope" value="Bacteria"/>
</dbReference>
<comment type="caution">
    <text evidence="4">The sequence shown here is derived from an EMBL/GenBank/DDBJ whole genome shotgun (WGS) entry which is preliminary data.</text>
</comment>
<dbReference type="InterPro" id="IPR050721">
    <property type="entry name" value="Trk_Ktr_HKT_K-transport"/>
</dbReference>
<dbReference type="GO" id="GO:0015079">
    <property type="term" value="F:potassium ion transmembrane transporter activity"/>
    <property type="evidence" value="ECO:0007669"/>
    <property type="project" value="InterPro"/>
</dbReference>
<dbReference type="STRING" id="897.B2D07_04150"/>
<evidence type="ECO:0000259" key="3">
    <source>
        <dbReference type="PROSITE" id="PS51201"/>
    </source>
</evidence>
<dbReference type="AlphaFoldDB" id="S7U580"/>
<gene>
    <name evidence="4" type="ORF">dsmv_1135</name>
</gene>